<name>A0A9Q0Y4M0_9SAUR</name>
<dbReference type="Proteomes" id="UP001142489">
    <property type="component" value="Unassembled WGS sequence"/>
</dbReference>
<dbReference type="OrthoDB" id="75801at2759"/>
<dbReference type="Pfam" id="PF15665">
    <property type="entry name" value="FAM184"/>
    <property type="match status" value="1"/>
</dbReference>
<gene>
    <name evidence="5" type="ORF">JRQ81_007525</name>
</gene>
<dbReference type="EMBL" id="JAPFRF010000002">
    <property type="protein sequence ID" value="KAJ7341883.1"/>
    <property type="molecule type" value="Genomic_DNA"/>
</dbReference>
<feature type="coiled-coil region" evidence="2">
    <location>
        <begin position="194"/>
        <end position="264"/>
    </location>
</feature>
<feature type="compositionally biased region" description="Basic and acidic residues" evidence="3">
    <location>
        <begin position="1116"/>
        <end position="1125"/>
    </location>
</feature>
<protein>
    <recommendedName>
        <fullName evidence="4">Protein FAM184A/B N-terminal domain-containing protein</fullName>
    </recommendedName>
</protein>
<reference evidence="5" key="1">
    <citation type="journal article" date="2023" name="DNA Res.">
        <title>Chromosome-level genome assembly of Phrynocephalus forsythii using third-generation DNA sequencing and Hi-C analysis.</title>
        <authorList>
            <person name="Qi Y."/>
            <person name="Zhao W."/>
            <person name="Zhao Y."/>
            <person name="Niu C."/>
            <person name="Cao S."/>
            <person name="Zhang Y."/>
        </authorList>
    </citation>
    <scope>NUCLEOTIDE SEQUENCE</scope>
    <source>
        <tissue evidence="5">Muscle</tissue>
    </source>
</reference>
<feature type="compositionally biased region" description="Polar residues" evidence="3">
    <location>
        <begin position="1"/>
        <end position="12"/>
    </location>
</feature>
<feature type="coiled-coil region" evidence="2">
    <location>
        <begin position="604"/>
        <end position="808"/>
    </location>
</feature>
<feature type="coiled-coil region" evidence="2">
    <location>
        <begin position="519"/>
        <end position="561"/>
    </location>
</feature>
<keyword evidence="6" id="KW-1185">Reference proteome</keyword>
<evidence type="ECO:0000256" key="1">
    <source>
        <dbReference type="ARBA" id="ARBA00023054"/>
    </source>
</evidence>
<feature type="coiled-coil region" evidence="2">
    <location>
        <begin position="969"/>
        <end position="996"/>
    </location>
</feature>
<dbReference type="PANTHER" id="PTHR18870">
    <property type="entry name" value="PROTEIN TAG-278-RELATED"/>
    <property type="match status" value="1"/>
</dbReference>
<organism evidence="5 6">
    <name type="scientific">Phrynocephalus forsythii</name>
    <dbReference type="NCBI Taxonomy" id="171643"/>
    <lineage>
        <taxon>Eukaryota</taxon>
        <taxon>Metazoa</taxon>
        <taxon>Chordata</taxon>
        <taxon>Craniata</taxon>
        <taxon>Vertebrata</taxon>
        <taxon>Euteleostomi</taxon>
        <taxon>Lepidosauria</taxon>
        <taxon>Squamata</taxon>
        <taxon>Bifurcata</taxon>
        <taxon>Unidentata</taxon>
        <taxon>Episquamata</taxon>
        <taxon>Toxicofera</taxon>
        <taxon>Iguania</taxon>
        <taxon>Acrodonta</taxon>
        <taxon>Agamidae</taxon>
        <taxon>Agaminae</taxon>
        <taxon>Phrynocephalus</taxon>
    </lineage>
</organism>
<evidence type="ECO:0000313" key="6">
    <source>
        <dbReference type="Proteomes" id="UP001142489"/>
    </source>
</evidence>
<feature type="domain" description="Protein FAM184A/B N-terminal" evidence="4">
    <location>
        <begin position="64"/>
        <end position="274"/>
    </location>
</feature>
<comment type="caution">
    <text evidence="5">The sequence shown here is derived from an EMBL/GenBank/DDBJ whole genome shotgun (WGS) entry which is preliminary data.</text>
</comment>
<dbReference type="PANTHER" id="PTHR18870:SF7">
    <property type="entry name" value="PROTEIN FAM184A"/>
    <property type="match status" value="1"/>
</dbReference>
<feature type="region of interest" description="Disordered" evidence="3">
    <location>
        <begin position="1079"/>
        <end position="1125"/>
    </location>
</feature>
<dbReference type="GO" id="GO:0005615">
    <property type="term" value="C:extracellular space"/>
    <property type="evidence" value="ECO:0007669"/>
    <property type="project" value="TreeGrafter"/>
</dbReference>
<evidence type="ECO:0000313" key="5">
    <source>
        <dbReference type="EMBL" id="KAJ7341883.1"/>
    </source>
</evidence>
<keyword evidence="1 2" id="KW-0175">Coiled coil</keyword>
<feature type="coiled-coil region" evidence="2">
    <location>
        <begin position="65"/>
        <end position="138"/>
    </location>
</feature>
<sequence length="1125" mass="131625">MATPGMSWQQQHYYGGGSSSSASAGKFAPSSSSSAAAASSQLGMEYNQDLHLKMSKKIAQLTKVIYALNTKNDEHEAAMQALKDAHEEEIQQILAETREKILQYKSKVSEEIDLKRKIQVLEESLEDHKKMKHQALTEFESYKDRVEDMQLCAEAQHVQRVVTMSREVEEIRKKFEERLRNFIQLQVQFEKDKRSALEELRAAHRLEVQELMKTHQNQNATLSKGQEKLEELHRRDVEELNAKVEELRVERKKLIEEYEGKLSKAQSFYEHELDTMKRSQLFTAESLKTCKEKEIELRKEFQSQESVLRKNLGKLKTELQMVQDEAGGLREKCQKLQVALNTAENNVQALQKQLDDVKEEEMSLLSKHKEVESELAAARERLQQQATDLVLKASHIGMLQATQMTQEVTIRDLESEKSRLKDKLSQLEEERNLLQSKTQSLDERQRQQILALEKKVNEARETQREYYEKELIKLQARLEGEAAQLNEAHSKTLEELAWKHHTALEAAHASGNKEKKKLQMELEQQFEKEKQHFEDEKNQLRQQLENLKEELTTKLTSSSQEMIRLQDLVRKSEQGLGTAEGHISSLQETQEILQKELELTRGRLRETTDSLYNVEGELEQERQQHEAMIVAMREEEKFKVDRMAHDLEIKWTENLRQECSKLREELRLQHEEDKKSAMTQLLQLKEREKNAARDSWQKKVEDLLDQISLLKQNLEMQLSQSQTSMQQLQAQFSQERQRLAQEIEELQEEHQQRHRSMKEAHILAFQNMEEAKEEEQKELEERLQQKHSEELQALKEAHKQAMDSFKLEMEQELQTLRFELEDEGKAMLASLRSELNHQHAAAIDQLRHNHQQELAAAKMELERSIELSRHQEKDFMCRISDLQDELRHRDHHISELDKEILALHENISTLTKELEFKGKEVLRIRSESNQQIRLHEQDLNKKHEKELDVMTADHIREKQGMLADFNKTQELLKEINSALQVSLEEMEEKYQNRESRPEDLQLIAELKDLIAERDQLIKKLIDDKKFYQLELVNRETNFNKVFNASPNVGVINPLVKQKKKIDKSANRFVSVPNLSALESSGVGNGHANRLDPIPNSPIHDIEFNSSRPLPQPIPPKEPKTVLRRH</sequence>
<proteinExistence type="predicted"/>
<dbReference type="AlphaFoldDB" id="A0A9Q0Y4M0"/>
<feature type="compositionally biased region" description="Low complexity" evidence="3">
    <location>
        <begin position="19"/>
        <end position="33"/>
    </location>
</feature>
<evidence type="ECO:0000259" key="4">
    <source>
        <dbReference type="Pfam" id="PF15665"/>
    </source>
</evidence>
<accession>A0A9Q0Y4M0</accession>
<dbReference type="InterPro" id="IPR039478">
    <property type="entry name" value="FAM184A/B_N"/>
</dbReference>
<evidence type="ECO:0000256" key="3">
    <source>
        <dbReference type="SAM" id="MobiDB-lite"/>
    </source>
</evidence>
<feature type="coiled-coil region" evidence="2">
    <location>
        <begin position="312"/>
        <end position="495"/>
    </location>
</feature>
<feature type="region of interest" description="Disordered" evidence="3">
    <location>
        <begin position="1"/>
        <end position="33"/>
    </location>
</feature>
<evidence type="ECO:0000256" key="2">
    <source>
        <dbReference type="SAM" id="Coils"/>
    </source>
</evidence>